<dbReference type="InterPro" id="IPR044230">
    <property type="entry name" value="GTF3C4"/>
</dbReference>
<dbReference type="AlphaFoldDB" id="A0A2G5BJP4"/>
<protein>
    <recommendedName>
        <fullName evidence="1">Transcription factor IIIC putative zinc-finger domain-containing protein</fullName>
    </recommendedName>
</protein>
<dbReference type="InterPro" id="IPR036322">
    <property type="entry name" value="WD40_repeat_dom_sf"/>
</dbReference>
<sequence>MIDIKIGGRPLPLGGIHWSGANRWFIGTTSRVFIITPQFMVAGNIPRKHEVTVAIEAENNIEGLCLLDDLPSSFPYANAAVVLASDSSIRVLSSKHNPDTSNWQEMGKGGFGMGSELVYAISSTLFADSSNSTTPVVACGSVGGRISVVGLDAASDGSVHASRVLAFETKQTEITHLAWLQKSQNKKRQPGHRTLAVCSTDGQVQLWSVAEDLSQAAALANICNRDWRSVTAHAVGDNLLVLGKLGQAIVVDTRNIQQPIVQEVELDPSMTIIACVIDEHRHKIYIGSYDFKIFVLTLCDGSWNRAIKEEKTLLEGMRETVVSSFTTEFNMQRLFLRGMAISPHGRYLAFVADDQVNWDLVTDGSAIARIHFHQLSDWTLEDSKRTLARVVDGHCHGDLRYNLWDVFNNEPMPVIAELIEYLKQLDIPRDATIRQQQRLVILNLINCLVGGDQLKQLVAEAPGQALDHHVKALFEYIHSTLSSKTVAVTVEDKEYLAQINWLVHRPDYAHIIDQLPSIVDNAAQREPLTCPVCQENMALLSRQVACCSSKHIFDICSVTLGIFNSPGSSQCGMCMAKRKHVGSGHRQSLVSQIIDRFPLCPFCKGRFYPATM</sequence>
<proteinExistence type="predicted"/>
<evidence type="ECO:0000313" key="2">
    <source>
        <dbReference type="EMBL" id="PIA19226.1"/>
    </source>
</evidence>
<dbReference type="Pfam" id="PF12660">
    <property type="entry name" value="zf-TFIIIC"/>
    <property type="match status" value="1"/>
</dbReference>
<dbReference type="OrthoDB" id="5542474at2759"/>
<dbReference type="EMBL" id="KZ303487">
    <property type="protein sequence ID" value="PIA19226.1"/>
    <property type="molecule type" value="Genomic_DNA"/>
</dbReference>
<keyword evidence="3" id="KW-1185">Reference proteome</keyword>
<reference evidence="2 3" key="1">
    <citation type="journal article" date="2015" name="Genome Biol. Evol.">
        <title>Phylogenomic analyses indicate that early fungi evolved digesting cell walls of algal ancestors of land plants.</title>
        <authorList>
            <person name="Chang Y."/>
            <person name="Wang S."/>
            <person name="Sekimoto S."/>
            <person name="Aerts A.L."/>
            <person name="Choi C."/>
            <person name="Clum A."/>
            <person name="LaButti K.M."/>
            <person name="Lindquist E.A."/>
            <person name="Yee Ngan C."/>
            <person name="Ohm R.A."/>
            <person name="Salamov A.A."/>
            <person name="Grigoriev I.V."/>
            <person name="Spatafora J.W."/>
            <person name="Berbee M.L."/>
        </authorList>
    </citation>
    <scope>NUCLEOTIDE SEQUENCE [LARGE SCALE GENOMIC DNA]</scope>
    <source>
        <strain evidence="2 3">NRRL 1564</strain>
    </source>
</reference>
<dbReference type="PANTHER" id="PTHR15496">
    <property type="entry name" value="GENERAL TRANSCRIPTION FACTOR 3C POLYPEPTIDE 4 FAMILY"/>
    <property type="match status" value="1"/>
</dbReference>
<evidence type="ECO:0000259" key="1">
    <source>
        <dbReference type="Pfam" id="PF12660"/>
    </source>
</evidence>
<organism evidence="2 3">
    <name type="scientific">Coemansia reversa (strain ATCC 12441 / NRRL 1564)</name>
    <dbReference type="NCBI Taxonomy" id="763665"/>
    <lineage>
        <taxon>Eukaryota</taxon>
        <taxon>Fungi</taxon>
        <taxon>Fungi incertae sedis</taxon>
        <taxon>Zoopagomycota</taxon>
        <taxon>Kickxellomycotina</taxon>
        <taxon>Kickxellomycetes</taxon>
        <taxon>Kickxellales</taxon>
        <taxon>Kickxellaceae</taxon>
        <taxon>Coemansia</taxon>
    </lineage>
</organism>
<dbReference type="Proteomes" id="UP000242474">
    <property type="component" value="Unassembled WGS sequence"/>
</dbReference>
<gene>
    <name evidence="2" type="ORF">COEREDRAFT_5744</name>
</gene>
<feature type="domain" description="Transcription factor IIIC putative zinc-finger" evidence="1">
    <location>
        <begin position="529"/>
        <end position="607"/>
    </location>
</feature>
<dbReference type="InterPro" id="IPR024764">
    <property type="entry name" value="TFIIIC_Znf"/>
</dbReference>
<dbReference type="SUPFAM" id="SSF50978">
    <property type="entry name" value="WD40 repeat-like"/>
    <property type="match status" value="1"/>
</dbReference>
<dbReference type="GO" id="GO:0006384">
    <property type="term" value="P:transcription initiation at RNA polymerase III promoter"/>
    <property type="evidence" value="ECO:0007669"/>
    <property type="project" value="InterPro"/>
</dbReference>
<name>A0A2G5BJP4_COERN</name>
<evidence type="ECO:0000313" key="3">
    <source>
        <dbReference type="Proteomes" id="UP000242474"/>
    </source>
</evidence>
<dbReference type="Gene3D" id="2.130.10.10">
    <property type="entry name" value="YVTN repeat-like/Quinoprotein amine dehydrogenase"/>
    <property type="match status" value="1"/>
</dbReference>
<dbReference type="InterPro" id="IPR015943">
    <property type="entry name" value="WD40/YVTN_repeat-like_dom_sf"/>
</dbReference>
<accession>A0A2G5BJP4</accession>
<dbReference type="GO" id="GO:0004402">
    <property type="term" value="F:histone acetyltransferase activity"/>
    <property type="evidence" value="ECO:0007669"/>
    <property type="project" value="InterPro"/>
</dbReference>
<dbReference type="GO" id="GO:0000127">
    <property type="term" value="C:transcription factor TFIIIC complex"/>
    <property type="evidence" value="ECO:0007669"/>
    <property type="project" value="InterPro"/>
</dbReference>
<dbReference type="PANTHER" id="PTHR15496:SF2">
    <property type="entry name" value="GENERAL TRANSCRIPTION FACTOR 3C POLYPEPTIDE 4"/>
    <property type="match status" value="1"/>
</dbReference>